<reference evidence="10 11" key="1">
    <citation type="submission" date="2024-06" db="EMBL/GenBank/DDBJ databases">
        <title>A chromosome-level genome assembly of beet webworm, Loxostege sticticalis.</title>
        <authorList>
            <person name="Zhang Y."/>
        </authorList>
    </citation>
    <scope>NUCLEOTIDE SEQUENCE [LARGE SCALE GENOMIC DNA]</scope>
    <source>
        <strain evidence="9">AQ026</strain>
        <strain evidence="8">AQ028</strain>
        <tissue evidence="8">Male pupae</tissue>
        <tissue evidence="9">Whole body</tissue>
    </source>
</reference>
<dbReference type="GO" id="GO:0071944">
    <property type="term" value="C:cell periphery"/>
    <property type="evidence" value="ECO:0007669"/>
    <property type="project" value="UniProtKB-ARBA"/>
</dbReference>
<keyword evidence="1" id="KW-0433">Leucine-rich repeat</keyword>
<dbReference type="Proteomes" id="UP001549920">
    <property type="component" value="Unassembled WGS sequence"/>
</dbReference>
<proteinExistence type="predicted"/>
<dbReference type="PROSITE" id="PS51450">
    <property type="entry name" value="LRR"/>
    <property type="match status" value="6"/>
</dbReference>
<keyword evidence="2 6" id="KW-0732">Signal</keyword>
<keyword evidence="3" id="KW-0677">Repeat</keyword>
<evidence type="ECO:0000256" key="2">
    <source>
        <dbReference type="ARBA" id="ARBA00022729"/>
    </source>
</evidence>
<dbReference type="PRINTS" id="PR00019">
    <property type="entry name" value="LEURICHRPT"/>
</dbReference>
<protein>
    <recommendedName>
        <fullName evidence="7">LRRCT domain-containing protein</fullName>
    </recommendedName>
</protein>
<evidence type="ECO:0000313" key="8">
    <source>
        <dbReference type="EMBL" id="KAL0851347.1"/>
    </source>
</evidence>
<dbReference type="InterPro" id="IPR026906">
    <property type="entry name" value="LRR_5"/>
</dbReference>
<evidence type="ECO:0000256" key="4">
    <source>
        <dbReference type="ARBA" id="ARBA00023180"/>
    </source>
</evidence>
<evidence type="ECO:0000256" key="1">
    <source>
        <dbReference type="ARBA" id="ARBA00022614"/>
    </source>
</evidence>
<dbReference type="AlphaFoldDB" id="A0ABD0TQ17"/>
<dbReference type="Proteomes" id="UP001549921">
    <property type="component" value="Unassembled WGS sequence"/>
</dbReference>
<dbReference type="InterPro" id="IPR003591">
    <property type="entry name" value="Leu-rich_rpt_typical-subtyp"/>
</dbReference>
<dbReference type="EMBL" id="JBEDNZ010000002">
    <property type="protein sequence ID" value="KAL0851346.1"/>
    <property type="molecule type" value="Genomic_DNA"/>
</dbReference>
<comment type="caution">
    <text evidence="8">The sequence shown here is derived from an EMBL/GenBank/DDBJ whole genome shotgun (WGS) entry which is preliminary data.</text>
</comment>
<feature type="transmembrane region" description="Helical" evidence="5">
    <location>
        <begin position="447"/>
        <end position="471"/>
    </location>
</feature>
<evidence type="ECO:0000256" key="3">
    <source>
        <dbReference type="ARBA" id="ARBA00022737"/>
    </source>
</evidence>
<evidence type="ECO:0000256" key="6">
    <source>
        <dbReference type="SAM" id="SignalP"/>
    </source>
</evidence>
<dbReference type="Gene3D" id="3.80.10.10">
    <property type="entry name" value="Ribonuclease Inhibitor"/>
    <property type="match status" value="2"/>
</dbReference>
<dbReference type="FunFam" id="3.80.10.10:FF:000770">
    <property type="entry name" value="Uncharacterized protein"/>
    <property type="match status" value="1"/>
</dbReference>
<keyword evidence="4" id="KW-0325">Glycoprotein</keyword>
<keyword evidence="5" id="KW-1133">Transmembrane helix</keyword>
<feature type="signal peptide" evidence="6">
    <location>
        <begin position="1"/>
        <end position="26"/>
    </location>
</feature>
<dbReference type="PANTHER" id="PTHR24369">
    <property type="entry name" value="ANTIGEN BSP, PUTATIVE-RELATED"/>
    <property type="match status" value="1"/>
</dbReference>
<dbReference type="InterPro" id="IPR000483">
    <property type="entry name" value="Cys-rich_flank_reg_C"/>
</dbReference>
<organism evidence="8 11">
    <name type="scientific">Loxostege sticticalis</name>
    <name type="common">Beet webworm moth</name>
    <dbReference type="NCBI Taxonomy" id="481309"/>
    <lineage>
        <taxon>Eukaryota</taxon>
        <taxon>Metazoa</taxon>
        <taxon>Ecdysozoa</taxon>
        <taxon>Arthropoda</taxon>
        <taxon>Hexapoda</taxon>
        <taxon>Insecta</taxon>
        <taxon>Pterygota</taxon>
        <taxon>Neoptera</taxon>
        <taxon>Endopterygota</taxon>
        <taxon>Lepidoptera</taxon>
        <taxon>Glossata</taxon>
        <taxon>Ditrysia</taxon>
        <taxon>Pyraloidea</taxon>
        <taxon>Crambidae</taxon>
        <taxon>Pyraustinae</taxon>
        <taxon>Loxostege</taxon>
    </lineage>
</organism>
<keyword evidence="5" id="KW-0812">Transmembrane</keyword>
<sequence length="578" mass="65394">MGSRGLAKWRWWVVVVACAWGAGAAARTLCPARCACDDTLRAASCANASLEIVPIQLNPEATHINLTHNAIDNLLYTFGFYTQLTILDISYNKIQDLGSKNFENNQEMTHLNVSHNFLKRLDKDTFIGLKGLVDLDLSDNEISNIHAQTFKGLSVLERLDLSNNKLVSFEASTFEPLTALKILSLKNNSILDIPSANLLFVIHLEYLDLSENLIQQVSKHGIPYLKELKNLDLNSNIIDNVDQLGFHRLPSLRHLDLSDNNMTTIPTSALSKLSNLSHLYLSGNFFQNVTALSFQSLFHLKHLHLSRLYELDKIDSRAFVDNINLQKIWMNENVKVREVPPRLFHGNPKLTHIYMRNNALETLEASHFPIDRLQELEISGNPYVCNCSLLWLWKLARESEMSHKKSGNASTILKIDYEDVKCSAPEHLKGVMFVQIPESEFGCSSGWVIVAVVVLTVSIVISVVGAVLYFMGPLKKCKGDKSKQVMTSVMLNGDVSKLSNGLGYSTRSREQENKRDVDRYLMIGSSVTNNFHSLNPPWHSVDKNPYYQEDSEEHIYQQFAYETIPPHRTPEKPHIVYV</sequence>
<keyword evidence="5" id="KW-0472">Membrane</keyword>
<dbReference type="Pfam" id="PF13306">
    <property type="entry name" value="LRR_5"/>
    <property type="match status" value="1"/>
</dbReference>
<evidence type="ECO:0000313" key="11">
    <source>
        <dbReference type="Proteomes" id="UP001549921"/>
    </source>
</evidence>
<dbReference type="FunFam" id="3.80.10.10:FF:000611">
    <property type="entry name" value="Capricious, isoform E"/>
    <property type="match status" value="1"/>
</dbReference>
<evidence type="ECO:0000313" key="10">
    <source>
        <dbReference type="Proteomes" id="UP001549920"/>
    </source>
</evidence>
<feature type="chain" id="PRO_5044723051" description="LRRCT domain-containing protein" evidence="6">
    <location>
        <begin position="27"/>
        <end position="578"/>
    </location>
</feature>
<name>A0ABD0TQ17_LOXSC</name>
<dbReference type="Pfam" id="PF13855">
    <property type="entry name" value="LRR_8"/>
    <property type="match status" value="2"/>
</dbReference>
<dbReference type="InterPro" id="IPR032675">
    <property type="entry name" value="LRR_dom_sf"/>
</dbReference>
<dbReference type="SMART" id="SM00082">
    <property type="entry name" value="LRRCT"/>
    <property type="match status" value="1"/>
</dbReference>
<feature type="domain" description="LRRCT" evidence="7">
    <location>
        <begin position="381"/>
        <end position="444"/>
    </location>
</feature>
<dbReference type="EMBL" id="JBEUOH010000002">
    <property type="protein sequence ID" value="KAL0901727.1"/>
    <property type="molecule type" value="Genomic_DNA"/>
</dbReference>
<keyword evidence="10" id="KW-1185">Reference proteome</keyword>
<dbReference type="InterPro" id="IPR001611">
    <property type="entry name" value="Leu-rich_rpt"/>
</dbReference>
<evidence type="ECO:0000313" key="9">
    <source>
        <dbReference type="EMBL" id="KAL0901727.1"/>
    </source>
</evidence>
<dbReference type="SUPFAM" id="SSF52058">
    <property type="entry name" value="L domain-like"/>
    <property type="match status" value="1"/>
</dbReference>
<evidence type="ECO:0000256" key="5">
    <source>
        <dbReference type="SAM" id="Phobius"/>
    </source>
</evidence>
<dbReference type="PANTHER" id="PTHR24369:SF210">
    <property type="entry name" value="CHAOPTIN-RELATED"/>
    <property type="match status" value="1"/>
</dbReference>
<dbReference type="SMART" id="SM00369">
    <property type="entry name" value="LRR_TYP"/>
    <property type="match status" value="9"/>
</dbReference>
<dbReference type="EMBL" id="JBEDNZ010000002">
    <property type="protein sequence ID" value="KAL0851347.1"/>
    <property type="molecule type" value="Genomic_DNA"/>
</dbReference>
<dbReference type="InterPro" id="IPR050541">
    <property type="entry name" value="LRR_TM_domain-containing"/>
</dbReference>
<evidence type="ECO:0000259" key="7">
    <source>
        <dbReference type="SMART" id="SM00082"/>
    </source>
</evidence>
<dbReference type="SMART" id="SM00365">
    <property type="entry name" value="LRR_SD22"/>
    <property type="match status" value="5"/>
</dbReference>
<accession>A0ABD0TQ17</accession>
<gene>
    <name evidence="9" type="ORF">ABMA27_006906</name>
    <name evidence="8" type="ORF">ABMA28_007166</name>
</gene>